<evidence type="ECO:0000313" key="7">
    <source>
        <dbReference type="Proteomes" id="UP000260943"/>
    </source>
</evidence>
<feature type="transmembrane region" description="Helical" evidence="5">
    <location>
        <begin position="250"/>
        <end position="268"/>
    </location>
</feature>
<dbReference type="GO" id="GO:0005886">
    <property type="term" value="C:plasma membrane"/>
    <property type="evidence" value="ECO:0007669"/>
    <property type="project" value="TreeGrafter"/>
</dbReference>
<keyword evidence="3 5" id="KW-1133">Transmembrane helix</keyword>
<evidence type="ECO:0000256" key="1">
    <source>
        <dbReference type="ARBA" id="ARBA00004141"/>
    </source>
</evidence>
<evidence type="ECO:0000256" key="5">
    <source>
        <dbReference type="SAM" id="Phobius"/>
    </source>
</evidence>
<dbReference type="Pfam" id="PF02361">
    <property type="entry name" value="CbiQ"/>
    <property type="match status" value="1"/>
</dbReference>
<evidence type="ECO:0000313" key="6">
    <source>
        <dbReference type="EMBL" id="RGL11098.1"/>
    </source>
</evidence>
<evidence type="ECO:0000256" key="2">
    <source>
        <dbReference type="ARBA" id="ARBA00022692"/>
    </source>
</evidence>
<gene>
    <name evidence="6" type="ORF">DXC81_02940</name>
</gene>
<dbReference type="Proteomes" id="UP000260943">
    <property type="component" value="Unassembled WGS sequence"/>
</dbReference>
<dbReference type="PANTHER" id="PTHR33514:SF13">
    <property type="entry name" value="PROTEIN ABCI12, CHLOROPLASTIC"/>
    <property type="match status" value="1"/>
</dbReference>
<feature type="transmembrane region" description="Helical" evidence="5">
    <location>
        <begin position="110"/>
        <end position="129"/>
    </location>
</feature>
<comment type="subcellular location">
    <subcellularLocation>
        <location evidence="1">Membrane</location>
        <topology evidence="1">Multi-pass membrane protein</topology>
    </subcellularLocation>
</comment>
<name>A0A3E4QW03_9ACTN</name>
<dbReference type="PANTHER" id="PTHR33514">
    <property type="entry name" value="PROTEIN ABCI12, CHLOROPLASTIC"/>
    <property type="match status" value="1"/>
</dbReference>
<protein>
    <submittedName>
        <fullName evidence="6">Energy-coupling factor transporter transmembrane protein EcfT</fullName>
    </submittedName>
</protein>
<feature type="transmembrane region" description="Helical" evidence="5">
    <location>
        <begin position="73"/>
        <end position="90"/>
    </location>
</feature>
<keyword evidence="4 5" id="KW-0472">Membrane</keyword>
<feature type="transmembrane region" description="Helical" evidence="5">
    <location>
        <begin position="30"/>
        <end position="61"/>
    </location>
</feature>
<dbReference type="RefSeq" id="WP_117679118.1">
    <property type="nucleotide sequence ID" value="NZ_JAQCWE010000009.1"/>
</dbReference>
<dbReference type="AlphaFoldDB" id="A0A3E4QW03"/>
<keyword evidence="2 5" id="KW-0812">Transmembrane</keyword>
<accession>A0A3E4QW03</accession>
<reference evidence="6 7" key="1">
    <citation type="submission" date="2018-08" db="EMBL/GenBank/DDBJ databases">
        <title>A genome reference for cultivated species of the human gut microbiota.</title>
        <authorList>
            <person name="Zou Y."/>
            <person name="Xue W."/>
            <person name="Luo G."/>
        </authorList>
    </citation>
    <scope>NUCLEOTIDE SEQUENCE [LARGE SCALE GENOMIC DNA]</scope>
    <source>
        <strain evidence="6 7">TF08-14</strain>
    </source>
</reference>
<organism evidence="6 7">
    <name type="scientific">Collinsella tanakaei</name>
    <dbReference type="NCBI Taxonomy" id="626935"/>
    <lineage>
        <taxon>Bacteria</taxon>
        <taxon>Bacillati</taxon>
        <taxon>Actinomycetota</taxon>
        <taxon>Coriobacteriia</taxon>
        <taxon>Coriobacteriales</taxon>
        <taxon>Coriobacteriaceae</taxon>
        <taxon>Collinsella</taxon>
    </lineage>
</organism>
<comment type="caution">
    <text evidence="6">The sequence shown here is derived from an EMBL/GenBank/DDBJ whole genome shotgun (WGS) entry which is preliminary data.</text>
</comment>
<proteinExistence type="predicted"/>
<dbReference type="EMBL" id="QSRJ01000003">
    <property type="protein sequence ID" value="RGL11098.1"/>
    <property type="molecule type" value="Genomic_DNA"/>
</dbReference>
<evidence type="ECO:0000256" key="4">
    <source>
        <dbReference type="ARBA" id="ARBA00023136"/>
    </source>
</evidence>
<dbReference type="InterPro" id="IPR003339">
    <property type="entry name" value="ABC/ECF_trnsptr_transmembrane"/>
</dbReference>
<sequence>MALRASIGQYYSANSAIHRLDPRAKLVATVAFMASCFFVHSLAGLAIAGVAVGSCVALANVPAGRLLSQIKPIALFLFITSFINLFFVQTGQELVGFGPIRIFSGGVEAAILYTVRFFLLLIAGSLLMLTTTPTALTDGAAKLLAPLERLGVPVSQGALVLSIALRFVPTLAQEADNIVAAQTARGADLENKGALAYARACVPLVVPLFASALRHADNLGRALDARCYTGDASRTHYHEMRFSPRADGPFAAACLVYLAGLCVINLLGI</sequence>
<evidence type="ECO:0000256" key="3">
    <source>
        <dbReference type="ARBA" id="ARBA00022989"/>
    </source>
</evidence>
<dbReference type="CDD" id="cd16914">
    <property type="entry name" value="EcfT"/>
    <property type="match status" value="1"/>
</dbReference>